<reference evidence="9" key="1">
    <citation type="submission" date="2017-01" db="EMBL/GenBank/DDBJ databases">
        <title>A deep insight into the sialotranscriptome of adult male and female Cluex tarsalis mosquitoes.</title>
        <authorList>
            <person name="Ribeiro J.M."/>
            <person name="Moreira F."/>
            <person name="Bernard K.A."/>
            <person name="Calvo E."/>
        </authorList>
    </citation>
    <scope>NUCLEOTIDE SEQUENCE</scope>
    <source>
        <strain evidence="9">Kern County</strain>
        <tissue evidence="9">Salivary glands</tissue>
    </source>
</reference>
<comment type="caution">
    <text evidence="8">Lacks conserved residue(s) required for the propagation of feature annotation.</text>
</comment>
<dbReference type="SUPFAM" id="SSF81338">
    <property type="entry name" value="Aquaporin-like"/>
    <property type="match status" value="1"/>
</dbReference>
<organism evidence="9">
    <name type="scientific">Culex tarsalis</name>
    <name type="common">Encephalitis mosquito</name>
    <dbReference type="NCBI Taxonomy" id="7177"/>
    <lineage>
        <taxon>Eukaryota</taxon>
        <taxon>Metazoa</taxon>
        <taxon>Ecdysozoa</taxon>
        <taxon>Arthropoda</taxon>
        <taxon>Hexapoda</taxon>
        <taxon>Insecta</taxon>
        <taxon>Pterygota</taxon>
        <taxon>Neoptera</taxon>
        <taxon>Endopterygota</taxon>
        <taxon>Diptera</taxon>
        <taxon>Nematocera</taxon>
        <taxon>Culicoidea</taxon>
        <taxon>Culicidae</taxon>
        <taxon>Culicinae</taxon>
        <taxon>Culicini</taxon>
        <taxon>Culex</taxon>
        <taxon>Culex</taxon>
    </lineage>
</organism>
<feature type="transmembrane region" description="Helical" evidence="8">
    <location>
        <begin position="6"/>
        <end position="27"/>
    </location>
</feature>
<dbReference type="GO" id="GO:0005737">
    <property type="term" value="C:cytoplasm"/>
    <property type="evidence" value="ECO:0007669"/>
    <property type="project" value="TreeGrafter"/>
</dbReference>
<sequence length="261" mass="29026">MAIEQLGFSVFFIALSCFLASTARRLNDKLSKDGLVKELIFEAIAAAELCGCCFELIIVADNFGVATYAVFLFTLTIWWGRQWGNATACPYTYMEQIVQGEVNFREAALKIWAQLMGGCCVYRYVQLYWWFEFAETHEGRAFEECAADLKVNLYLGAFIEGLATLACRLASKVISEKDAKFGAFIDSFIGTSLVVLAFNYSGGYFNPVLATSLKWGCAGNSALEHIIVYWIGSCVGAVLSVPLFKTEKFRSMFLADKVKSE</sequence>
<evidence type="ECO:0000256" key="1">
    <source>
        <dbReference type="ARBA" id="ARBA00004141"/>
    </source>
</evidence>
<dbReference type="AlphaFoldDB" id="A0A1Q3FJU2"/>
<dbReference type="InterPro" id="IPR023271">
    <property type="entry name" value="Aquaporin-like"/>
</dbReference>
<dbReference type="PANTHER" id="PTHR21191:SF16">
    <property type="entry name" value="AQUAPORIN"/>
    <property type="match status" value="1"/>
</dbReference>
<accession>A0A1Q3FJU2</accession>
<evidence type="ECO:0000256" key="5">
    <source>
        <dbReference type="ARBA" id="ARBA00022737"/>
    </source>
</evidence>
<keyword evidence="5" id="KW-0677">Repeat</keyword>
<dbReference type="FunFam" id="1.20.1080.10:FF:000018">
    <property type="entry name" value="Aquaporin"/>
    <property type="match status" value="1"/>
</dbReference>
<comment type="subcellular location">
    <subcellularLocation>
        <location evidence="1">Membrane</location>
        <topology evidence="1">Multi-pass membrane protein</topology>
    </subcellularLocation>
</comment>
<evidence type="ECO:0000256" key="6">
    <source>
        <dbReference type="ARBA" id="ARBA00022989"/>
    </source>
</evidence>
<dbReference type="InterPro" id="IPR016697">
    <property type="entry name" value="Aquaporin_11/12"/>
</dbReference>
<keyword evidence="7 8" id="KW-0472">Membrane</keyword>
<keyword evidence="6 8" id="KW-1133">Transmembrane helix</keyword>
<feature type="transmembrane region" description="Helical" evidence="8">
    <location>
        <begin position="183"/>
        <end position="206"/>
    </location>
</feature>
<name>A0A1Q3FJU2_CULTA</name>
<dbReference type="InterPro" id="IPR051883">
    <property type="entry name" value="AQP11/12_channel"/>
</dbReference>
<evidence type="ECO:0000256" key="4">
    <source>
        <dbReference type="ARBA" id="ARBA00022692"/>
    </source>
</evidence>
<evidence type="ECO:0000256" key="3">
    <source>
        <dbReference type="ARBA" id="ARBA00022448"/>
    </source>
</evidence>
<dbReference type="PANTHER" id="PTHR21191">
    <property type="entry name" value="AQUAPORIN"/>
    <property type="match status" value="1"/>
</dbReference>
<protein>
    <recommendedName>
        <fullName evidence="8">Aquaporin</fullName>
    </recommendedName>
</protein>
<dbReference type="EMBL" id="GFDL01007206">
    <property type="protein sequence ID" value="JAV27839.1"/>
    <property type="molecule type" value="Transcribed_RNA"/>
</dbReference>
<dbReference type="PIRSF" id="PIRSF017529">
    <property type="entry name" value="Aquaporin_11/12"/>
    <property type="match status" value="1"/>
</dbReference>
<dbReference type="GO" id="GO:0016020">
    <property type="term" value="C:membrane"/>
    <property type="evidence" value="ECO:0007669"/>
    <property type="project" value="UniProtKB-SubCell"/>
</dbReference>
<proteinExistence type="inferred from homology"/>
<dbReference type="Gene3D" id="1.20.1080.10">
    <property type="entry name" value="Glycerol uptake facilitator protein"/>
    <property type="match status" value="1"/>
</dbReference>
<dbReference type="GO" id="GO:0015267">
    <property type="term" value="F:channel activity"/>
    <property type="evidence" value="ECO:0007669"/>
    <property type="project" value="TreeGrafter"/>
</dbReference>
<evidence type="ECO:0000256" key="7">
    <source>
        <dbReference type="ARBA" id="ARBA00023136"/>
    </source>
</evidence>
<evidence type="ECO:0000313" key="9">
    <source>
        <dbReference type="EMBL" id="JAV27839.1"/>
    </source>
</evidence>
<keyword evidence="3" id="KW-0813">Transport</keyword>
<comment type="similarity">
    <text evidence="2">Belongs to the MIP/aquaporin (TC 1.A.8) family. AQP11/AQP12 subfamily.</text>
</comment>
<evidence type="ECO:0000256" key="2">
    <source>
        <dbReference type="ARBA" id="ARBA00005900"/>
    </source>
</evidence>
<feature type="transmembrane region" description="Helical" evidence="8">
    <location>
        <begin position="226"/>
        <end position="244"/>
    </location>
</feature>
<evidence type="ECO:0000256" key="8">
    <source>
        <dbReference type="PIRNR" id="PIRNR017529"/>
    </source>
</evidence>
<keyword evidence="4 8" id="KW-0812">Transmembrane</keyword>
<feature type="transmembrane region" description="Helical" evidence="8">
    <location>
        <begin position="63"/>
        <end position="80"/>
    </location>
</feature>